<name>A0A0L0F4A1_9EUKA</name>
<gene>
    <name evidence="1" type="ORF">SARC_16015</name>
</gene>
<organism evidence="1 2">
    <name type="scientific">Sphaeroforma arctica JP610</name>
    <dbReference type="NCBI Taxonomy" id="667725"/>
    <lineage>
        <taxon>Eukaryota</taxon>
        <taxon>Ichthyosporea</taxon>
        <taxon>Ichthyophonida</taxon>
        <taxon>Sphaeroforma</taxon>
    </lineage>
</organism>
<dbReference type="RefSeq" id="XP_014145346.1">
    <property type="nucleotide sequence ID" value="XM_014289871.1"/>
</dbReference>
<dbReference type="Proteomes" id="UP000054560">
    <property type="component" value="Unassembled WGS sequence"/>
</dbReference>
<dbReference type="GeneID" id="25916519"/>
<evidence type="ECO:0000313" key="1">
    <source>
        <dbReference type="EMBL" id="KNC71444.1"/>
    </source>
</evidence>
<keyword evidence="2" id="KW-1185">Reference proteome</keyword>
<evidence type="ECO:0000313" key="2">
    <source>
        <dbReference type="Proteomes" id="UP000054560"/>
    </source>
</evidence>
<feature type="non-terminal residue" evidence="1">
    <location>
        <position position="78"/>
    </location>
</feature>
<accession>A0A0L0F4A1</accession>
<protein>
    <submittedName>
        <fullName evidence="1">Uncharacterized protein</fullName>
    </submittedName>
</protein>
<proteinExistence type="predicted"/>
<reference evidence="1 2" key="1">
    <citation type="submission" date="2011-02" db="EMBL/GenBank/DDBJ databases">
        <title>The Genome Sequence of Sphaeroforma arctica JP610.</title>
        <authorList>
            <consortium name="The Broad Institute Genome Sequencing Platform"/>
            <person name="Russ C."/>
            <person name="Cuomo C."/>
            <person name="Young S.K."/>
            <person name="Zeng Q."/>
            <person name="Gargeya S."/>
            <person name="Alvarado L."/>
            <person name="Berlin A."/>
            <person name="Chapman S.B."/>
            <person name="Chen Z."/>
            <person name="Freedman E."/>
            <person name="Gellesch M."/>
            <person name="Goldberg J."/>
            <person name="Griggs A."/>
            <person name="Gujja S."/>
            <person name="Heilman E."/>
            <person name="Heiman D."/>
            <person name="Howarth C."/>
            <person name="Mehta T."/>
            <person name="Neiman D."/>
            <person name="Pearson M."/>
            <person name="Roberts A."/>
            <person name="Saif S."/>
            <person name="Shea T."/>
            <person name="Shenoy N."/>
            <person name="Sisk P."/>
            <person name="Stolte C."/>
            <person name="Sykes S."/>
            <person name="White J."/>
            <person name="Yandava C."/>
            <person name="Burger G."/>
            <person name="Gray M.W."/>
            <person name="Holland P.W.H."/>
            <person name="King N."/>
            <person name="Lang F.B.F."/>
            <person name="Roger A.J."/>
            <person name="Ruiz-Trillo I."/>
            <person name="Haas B."/>
            <person name="Nusbaum C."/>
            <person name="Birren B."/>
        </authorList>
    </citation>
    <scope>NUCLEOTIDE SEQUENCE [LARGE SCALE GENOMIC DNA]</scope>
    <source>
        <strain evidence="1 2">JP610</strain>
    </source>
</reference>
<dbReference type="AlphaFoldDB" id="A0A0L0F4A1"/>
<sequence length="78" mass="8853">MDIRYTEQWTLATLKAVINATVKSAKVDYFFEQGMLSCPANNQYSKDTVAYLKQLLGRDIEYSRGHGTSDGHWAEFAT</sequence>
<dbReference type="EMBL" id="KQ248798">
    <property type="protein sequence ID" value="KNC71444.1"/>
    <property type="molecule type" value="Genomic_DNA"/>
</dbReference>